<evidence type="ECO:0000313" key="4">
    <source>
        <dbReference type="Proteomes" id="UP000178538"/>
    </source>
</evidence>
<gene>
    <name evidence="3" type="ORF">A2832_01915</name>
</gene>
<dbReference type="STRING" id="1802737.A2832_01915"/>
<keyword evidence="2" id="KW-0472">Membrane</keyword>
<accession>A0A1G2SY01</accession>
<reference evidence="3 4" key="1">
    <citation type="journal article" date="2016" name="Nat. Commun.">
        <title>Thousands of microbial genomes shed light on interconnected biogeochemical processes in an aquifer system.</title>
        <authorList>
            <person name="Anantharaman K."/>
            <person name="Brown C.T."/>
            <person name="Hug L.A."/>
            <person name="Sharon I."/>
            <person name="Castelle C.J."/>
            <person name="Probst A.J."/>
            <person name="Thomas B.C."/>
            <person name="Singh A."/>
            <person name="Wilkins M.J."/>
            <person name="Karaoz U."/>
            <person name="Brodie E.L."/>
            <person name="Williams K.H."/>
            <person name="Hubbard S.S."/>
            <person name="Banfield J.F."/>
        </authorList>
    </citation>
    <scope>NUCLEOTIDE SEQUENCE [LARGE SCALE GENOMIC DNA]</scope>
</reference>
<dbReference type="Pfam" id="PF18895">
    <property type="entry name" value="T4SS_pilin"/>
    <property type="match status" value="1"/>
</dbReference>
<dbReference type="AlphaFoldDB" id="A0A1G2SY01"/>
<dbReference type="InterPro" id="IPR043993">
    <property type="entry name" value="T4SS_pilin"/>
</dbReference>
<feature type="region of interest" description="Disordered" evidence="1">
    <location>
        <begin position="89"/>
        <end position="111"/>
    </location>
</feature>
<organism evidence="3 4">
    <name type="scientific">Candidatus Zambryskibacteria bacterium RIFCSPHIGHO2_01_FULL_44_22b</name>
    <dbReference type="NCBI Taxonomy" id="1802737"/>
    <lineage>
        <taxon>Bacteria</taxon>
        <taxon>Candidatus Zambryskiibacteriota</taxon>
    </lineage>
</organism>
<evidence type="ECO:0000256" key="2">
    <source>
        <dbReference type="SAM" id="Phobius"/>
    </source>
</evidence>
<keyword evidence="2" id="KW-1133">Transmembrane helix</keyword>
<feature type="transmembrane region" description="Helical" evidence="2">
    <location>
        <begin position="20"/>
        <end position="40"/>
    </location>
</feature>
<proteinExistence type="predicted"/>
<evidence type="ECO:0000256" key="1">
    <source>
        <dbReference type="SAM" id="MobiDB-lite"/>
    </source>
</evidence>
<name>A0A1G2SY01_9BACT</name>
<protein>
    <submittedName>
        <fullName evidence="3">Uncharacterized protein</fullName>
    </submittedName>
</protein>
<evidence type="ECO:0000313" key="3">
    <source>
        <dbReference type="EMBL" id="OHA89874.1"/>
    </source>
</evidence>
<dbReference type="Proteomes" id="UP000178538">
    <property type="component" value="Unassembled WGS sequence"/>
</dbReference>
<sequence length="111" mass="12076">MQNIAQVSSIRTLIGSVGNVVDLLITTLIGVALLVFFWGLAKFVFRLGGDEKAVDEGKRLMIWGTIALFVMISVAGIIGFVQRELGLPDTTFPESPRDIPNMNPFDPRANG</sequence>
<feature type="transmembrane region" description="Helical" evidence="2">
    <location>
        <begin position="60"/>
        <end position="81"/>
    </location>
</feature>
<comment type="caution">
    <text evidence="3">The sequence shown here is derived from an EMBL/GenBank/DDBJ whole genome shotgun (WGS) entry which is preliminary data.</text>
</comment>
<keyword evidence="2" id="KW-0812">Transmembrane</keyword>
<dbReference type="EMBL" id="MHVG01000023">
    <property type="protein sequence ID" value="OHA89874.1"/>
    <property type="molecule type" value="Genomic_DNA"/>
</dbReference>